<organism evidence="1 2">
    <name type="scientific">Hymenobacter daecheongensis DSM 21074</name>
    <dbReference type="NCBI Taxonomy" id="1121955"/>
    <lineage>
        <taxon>Bacteria</taxon>
        <taxon>Pseudomonadati</taxon>
        <taxon>Bacteroidota</taxon>
        <taxon>Cytophagia</taxon>
        <taxon>Cytophagales</taxon>
        <taxon>Hymenobacteraceae</taxon>
        <taxon>Hymenobacter</taxon>
    </lineage>
</organism>
<evidence type="ECO:0000313" key="2">
    <source>
        <dbReference type="Proteomes" id="UP000184418"/>
    </source>
</evidence>
<dbReference type="STRING" id="1121955.SAMN02745146_3220"/>
<sequence length="60" mass="7124">MRYLRHQNINSLFYHLSISLFQYLTISLSRRETLGLFLMYMLWPSRPSLKPLENGSVYAG</sequence>
<gene>
    <name evidence="1" type="ORF">SAMN02745146_3220</name>
</gene>
<dbReference type="Proteomes" id="UP000184418">
    <property type="component" value="Unassembled WGS sequence"/>
</dbReference>
<name>A0A1M6JPT2_9BACT</name>
<proteinExistence type="predicted"/>
<dbReference type="AlphaFoldDB" id="A0A1M6JPT2"/>
<keyword evidence="2" id="KW-1185">Reference proteome</keyword>
<reference evidence="1 2" key="1">
    <citation type="submission" date="2016-11" db="EMBL/GenBank/DDBJ databases">
        <authorList>
            <person name="Jaros S."/>
            <person name="Januszkiewicz K."/>
            <person name="Wedrychowicz H."/>
        </authorList>
    </citation>
    <scope>NUCLEOTIDE SEQUENCE [LARGE SCALE GENOMIC DNA]</scope>
    <source>
        <strain evidence="1 2">DSM 21074</strain>
    </source>
</reference>
<accession>A0A1M6JPT2</accession>
<evidence type="ECO:0000313" key="1">
    <source>
        <dbReference type="EMBL" id="SHJ48705.1"/>
    </source>
</evidence>
<dbReference type="EMBL" id="FQYN01000007">
    <property type="protein sequence ID" value="SHJ48705.1"/>
    <property type="molecule type" value="Genomic_DNA"/>
</dbReference>
<protein>
    <submittedName>
        <fullName evidence="1">Uncharacterized protein</fullName>
    </submittedName>
</protein>